<name>M7C7A6_CHEMY</name>
<reference evidence="3" key="1">
    <citation type="journal article" date="2013" name="Nat. Genet.">
        <title>The draft genomes of soft-shell turtle and green sea turtle yield insights into the development and evolution of the turtle-specific body plan.</title>
        <authorList>
            <person name="Wang Z."/>
            <person name="Pascual-Anaya J."/>
            <person name="Zadissa A."/>
            <person name="Li W."/>
            <person name="Niimura Y."/>
            <person name="Huang Z."/>
            <person name="Li C."/>
            <person name="White S."/>
            <person name="Xiong Z."/>
            <person name="Fang D."/>
            <person name="Wang B."/>
            <person name="Ming Y."/>
            <person name="Chen Y."/>
            <person name="Zheng Y."/>
            <person name="Kuraku S."/>
            <person name="Pignatelli M."/>
            <person name="Herrero J."/>
            <person name="Beal K."/>
            <person name="Nozawa M."/>
            <person name="Li Q."/>
            <person name="Wang J."/>
            <person name="Zhang H."/>
            <person name="Yu L."/>
            <person name="Shigenobu S."/>
            <person name="Wang J."/>
            <person name="Liu J."/>
            <person name="Flicek P."/>
            <person name="Searle S."/>
            <person name="Wang J."/>
            <person name="Kuratani S."/>
            <person name="Yin Y."/>
            <person name="Aken B."/>
            <person name="Zhang G."/>
            <person name="Irie N."/>
        </authorList>
    </citation>
    <scope>NUCLEOTIDE SEQUENCE [LARGE SCALE GENOMIC DNA]</scope>
</reference>
<proteinExistence type="predicted"/>
<feature type="compositionally biased region" description="Polar residues" evidence="1">
    <location>
        <begin position="41"/>
        <end position="63"/>
    </location>
</feature>
<feature type="compositionally biased region" description="Basic and acidic residues" evidence="1">
    <location>
        <begin position="16"/>
        <end position="39"/>
    </location>
</feature>
<dbReference type="Proteomes" id="UP000031443">
    <property type="component" value="Unassembled WGS sequence"/>
</dbReference>
<evidence type="ECO:0000313" key="2">
    <source>
        <dbReference type="EMBL" id="EMP40408.1"/>
    </source>
</evidence>
<sequence length="73" mass="8087">MGEHQQSIYCSEEHCVHSTANPEDHDRTEKEGKMGRKCEYANSSQRIPVTSTPGVGKQAQQGRIQVCEDPDVG</sequence>
<organism evidence="2 3">
    <name type="scientific">Chelonia mydas</name>
    <name type="common">Green sea-turtle</name>
    <name type="synonym">Chelonia agassizi</name>
    <dbReference type="NCBI Taxonomy" id="8469"/>
    <lineage>
        <taxon>Eukaryota</taxon>
        <taxon>Metazoa</taxon>
        <taxon>Chordata</taxon>
        <taxon>Craniata</taxon>
        <taxon>Vertebrata</taxon>
        <taxon>Euteleostomi</taxon>
        <taxon>Archelosauria</taxon>
        <taxon>Testudinata</taxon>
        <taxon>Testudines</taxon>
        <taxon>Cryptodira</taxon>
        <taxon>Durocryptodira</taxon>
        <taxon>Americhelydia</taxon>
        <taxon>Chelonioidea</taxon>
        <taxon>Cheloniidae</taxon>
        <taxon>Chelonia</taxon>
    </lineage>
</organism>
<dbReference type="EMBL" id="KB513064">
    <property type="protein sequence ID" value="EMP40408.1"/>
    <property type="molecule type" value="Genomic_DNA"/>
</dbReference>
<protein>
    <submittedName>
        <fullName evidence="2">Uncharacterized protein</fullName>
    </submittedName>
</protein>
<evidence type="ECO:0000313" key="3">
    <source>
        <dbReference type="Proteomes" id="UP000031443"/>
    </source>
</evidence>
<dbReference type="AlphaFoldDB" id="M7C7A6"/>
<evidence type="ECO:0000256" key="1">
    <source>
        <dbReference type="SAM" id="MobiDB-lite"/>
    </source>
</evidence>
<accession>M7C7A6</accession>
<gene>
    <name evidence="2" type="ORF">UY3_02404</name>
</gene>
<keyword evidence="3" id="KW-1185">Reference proteome</keyword>
<feature type="region of interest" description="Disordered" evidence="1">
    <location>
        <begin position="16"/>
        <end position="73"/>
    </location>
</feature>